<sequence>MYRLAASPATLLSPLATRTASPATLLFPSRANPATNAHVSAASKLLCSVLAPAASHAISDSLHAVRSSPKLPQSSSIASSLCSHLALFAHTFTLRTHPAAHGGSCAQMVETVGQKRERPDEAMAPVPEEMALPSAVITRIVKSKLPEGVMIGKDTKAAFGKACSIFILYLSTIANDLAKEAKRTTVTAQDVINALKELEFDEFVPTIEACVACAAFREAEKARTIEAAAKKAVRVGEVAAVVADEGEVEEGADDPEEEEADE</sequence>
<dbReference type="GO" id="GO:0006272">
    <property type="term" value="P:leading strand elongation"/>
    <property type="evidence" value="ECO:0007669"/>
    <property type="project" value="TreeGrafter"/>
</dbReference>
<gene>
    <name evidence="4" type="ORF">AB1Y20_019715</name>
</gene>
<dbReference type="CDD" id="cd22928">
    <property type="entry name" value="HFD_POLE3_DPB4"/>
    <property type="match status" value="1"/>
</dbReference>
<dbReference type="Gene3D" id="1.10.20.10">
    <property type="entry name" value="Histone, subunit A"/>
    <property type="match status" value="1"/>
</dbReference>
<dbReference type="GO" id="GO:0031507">
    <property type="term" value="P:heterochromatin formation"/>
    <property type="evidence" value="ECO:0007669"/>
    <property type="project" value="TreeGrafter"/>
</dbReference>
<name>A0AB34JSN0_PRYPA</name>
<protein>
    <recommendedName>
        <fullName evidence="3">Transcription factor CBF/NF-Y/archaeal histone domain-containing protein</fullName>
    </recommendedName>
</protein>
<dbReference type="InterPro" id="IPR003958">
    <property type="entry name" value="CBFA_NFYB_domain"/>
</dbReference>
<dbReference type="PANTHER" id="PTHR46172:SF1">
    <property type="entry name" value="DNA POLYMERASE EPSILON SUBUNIT 3"/>
    <property type="match status" value="1"/>
</dbReference>
<dbReference type="Pfam" id="PF00808">
    <property type="entry name" value="CBFD_NFYB_HMF"/>
    <property type="match status" value="1"/>
</dbReference>
<dbReference type="AlphaFoldDB" id="A0AB34JSN0"/>
<keyword evidence="2" id="KW-0539">Nucleus</keyword>
<dbReference type="InterPro" id="IPR009072">
    <property type="entry name" value="Histone-fold"/>
</dbReference>
<comment type="caution">
    <text evidence="4">The sequence shown here is derived from an EMBL/GenBank/DDBJ whole genome shotgun (WGS) entry which is preliminary data.</text>
</comment>
<dbReference type="GO" id="GO:0046982">
    <property type="term" value="F:protein heterodimerization activity"/>
    <property type="evidence" value="ECO:0007669"/>
    <property type="project" value="InterPro"/>
</dbReference>
<dbReference type="PANTHER" id="PTHR46172">
    <property type="entry name" value="DNA POLYMERASE EPSILON SUBUNIT 3"/>
    <property type="match status" value="1"/>
</dbReference>
<dbReference type="GO" id="GO:0031490">
    <property type="term" value="F:chromatin DNA binding"/>
    <property type="evidence" value="ECO:0007669"/>
    <property type="project" value="TreeGrafter"/>
</dbReference>
<evidence type="ECO:0000256" key="2">
    <source>
        <dbReference type="ARBA" id="ARBA00023242"/>
    </source>
</evidence>
<organism evidence="4 5">
    <name type="scientific">Prymnesium parvum</name>
    <name type="common">Toxic golden alga</name>
    <dbReference type="NCBI Taxonomy" id="97485"/>
    <lineage>
        <taxon>Eukaryota</taxon>
        <taxon>Haptista</taxon>
        <taxon>Haptophyta</taxon>
        <taxon>Prymnesiophyceae</taxon>
        <taxon>Prymnesiales</taxon>
        <taxon>Prymnesiaceae</taxon>
        <taxon>Prymnesium</taxon>
    </lineage>
</organism>
<dbReference type="GO" id="GO:0008623">
    <property type="term" value="C:CHRAC"/>
    <property type="evidence" value="ECO:0007669"/>
    <property type="project" value="TreeGrafter"/>
</dbReference>
<reference evidence="4 5" key="1">
    <citation type="journal article" date="2024" name="Science">
        <title>Giant polyketide synthase enzymes in the biosynthesis of giant marine polyether toxins.</title>
        <authorList>
            <person name="Fallon T.R."/>
            <person name="Shende V.V."/>
            <person name="Wierzbicki I.H."/>
            <person name="Pendleton A.L."/>
            <person name="Watervoot N.F."/>
            <person name="Auber R.P."/>
            <person name="Gonzalez D.J."/>
            <person name="Wisecaver J.H."/>
            <person name="Moore B.S."/>
        </authorList>
    </citation>
    <scope>NUCLEOTIDE SEQUENCE [LARGE SCALE GENOMIC DNA]</scope>
    <source>
        <strain evidence="4 5">12B1</strain>
    </source>
</reference>
<dbReference type="Proteomes" id="UP001515480">
    <property type="component" value="Unassembled WGS sequence"/>
</dbReference>
<proteinExistence type="predicted"/>
<comment type="subcellular location">
    <subcellularLocation>
        <location evidence="1">Nucleus</location>
    </subcellularLocation>
</comment>
<dbReference type="SUPFAM" id="SSF47113">
    <property type="entry name" value="Histone-fold"/>
    <property type="match status" value="1"/>
</dbReference>
<dbReference type="InterPro" id="IPR051377">
    <property type="entry name" value="DNA_Pol-Epsilon_Subunit"/>
</dbReference>
<keyword evidence="5" id="KW-1185">Reference proteome</keyword>
<evidence type="ECO:0000313" key="4">
    <source>
        <dbReference type="EMBL" id="KAL1524835.1"/>
    </source>
</evidence>
<evidence type="ECO:0000256" key="1">
    <source>
        <dbReference type="ARBA" id="ARBA00004123"/>
    </source>
</evidence>
<dbReference type="EMBL" id="JBGBPQ010000004">
    <property type="protein sequence ID" value="KAL1524835.1"/>
    <property type="molecule type" value="Genomic_DNA"/>
</dbReference>
<dbReference type="GO" id="GO:0008622">
    <property type="term" value="C:epsilon DNA polymerase complex"/>
    <property type="evidence" value="ECO:0007669"/>
    <property type="project" value="TreeGrafter"/>
</dbReference>
<evidence type="ECO:0000313" key="5">
    <source>
        <dbReference type="Proteomes" id="UP001515480"/>
    </source>
</evidence>
<feature type="domain" description="Transcription factor CBF/NF-Y/archaeal histone" evidence="3">
    <location>
        <begin position="131"/>
        <end position="195"/>
    </location>
</feature>
<accession>A0AB34JSN0</accession>
<dbReference type="GO" id="GO:0006974">
    <property type="term" value="P:DNA damage response"/>
    <property type="evidence" value="ECO:0007669"/>
    <property type="project" value="TreeGrafter"/>
</dbReference>
<evidence type="ECO:0000259" key="3">
    <source>
        <dbReference type="Pfam" id="PF00808"/>
    </source>
</evidence>